<dbReference type="PANTHER" id="PTHR42781:SF4">
    <property type="entry name" value="SPERMIDINE_PUTRESCINE IMPORT ATP-BINDING PROTEIN POTA"/>
    <property type="match status" value="1"/>
</dbReference>
<keyword evidence="6" id="KW-1185">Reference proteome</keyword>
<dbReference type="InterPro" id="IPR003439">
    <property type="entry name" value="ABC_transporter-like_ATP-bd"/>
</dbReference>
<dbReference type="InterPro" id="IPR003593">
    <property type="entry name" value="AAA+_ATPase"/>
</dbReference>
<dbReference type="Pfam" id="PF00005">
    <property type="entry name" value="ABC_tran"/>
    <property type="match status" value="1"/>
</dbReference>
<dbReference type="EMBL" id="AGQV01000001">
    <property type="protein sequence ID" value="EHH69623.1"/>
    <property type="molecule type" value="Genomic_DNA"/>
</dbReference>
<dbReference type="SMART" id="SM00382">
    <property type="entry name" value="AAA"/>
    <property type="match status" value="1"/>
</dbReference>
<name>G6XHG5_9PROT</name>
<dbReference type="InterPro" id="IPR050093">
    <property type="entry name" value="ABC_SmlMolc_Importer"/>
</dbReference>
<dbReference type="GO" id="GO:0016887">
    <property type="term" value="F:ATP hydrolysis activity"/>
    <property type="evidence" value="ECO:0007669"/>
    <property type="project" value="InterPro"/>
</dbReference>
<dbReference type="OrthoDB" id="9802264at2"/>
<keyword evidence="2" id="KW-0547">Nucleotide-binding</keyword>
<protein>
    <submittedName>
        <fullName evidence="5">Sulfate/thiosulfate import ATP-binding protein CysA</fullName>
    </submittedName>
</protein>
<dbReference type="InterPro" id="IPR027417">
    <property type="entry name" value="P-loop_NTPase"/>
</dbReference>
<gene>
    <name evidence="5" type="ORF">GMO_09310</name>
</gene>
<dbReference type="GO" id="GO:0015697">
    <property type="term" value="P:quaternary ammonium group transport"/>
    <property type="evidence" value="ECO:0007669"/>
    <property type="project" value="UniProtKB-ARBA"/>
</dbReference>
<sequence>MSVRLQSFSQYAPGTSRKILDTIDLDVADGSFVALVGPSGAGKTTLLRAIAGLSPSFEGTLLIDGAAASQRPASDRNIGFVFQNYALFRHMSVARNISFGLDVLPRNRRPDRETIRQRVMELLDLIQLPHFAKARPNQLSGGQRQRVALARALATQPQLLLLDEPFGALDPIIRRQIRRWLRELHDRLGLTTILVTHDHEEALDIADTLVVMQNGQIVQSADAATLDHAPATLFVMQFLGETLQFKGEIRNGIFRPSERDVLPFACAFPEGPATAFIRPHAIRLKSHEGQARVRPGPHHPNGLYRYDVVLTDRTIEILSPSPPPTDGLVGLDITNAHFFP</sequence>
<dbReference type="InterPro" id="IPR017871">
    <property type="entry name" value="ABC_transporter-like_CS"/>
</dbReference>
<dbReference type="AlphaFoldDB" id="G6XHG5"/>
<dbReference type="Gene3D" id="3.40.50.300">
    <property type="entry name" value="P-loop containing nucleotide triphosphate hydrolases"/>
    <property type="match status" value="1"/>
</dbReference>
<keyword evidence="1" id="KW-0813">Transport</keyword>
<dbReference type="PROSITE" id="PS00211">
    <property type="entry name" value="ABC_TRANSPORTER_1"/>
    <property type="match status" value="1"/>
</dbReference>
<proteinExistence type="predicted"/>
<organism evidence="5 6">
    <name type="scientific">Gluconobacter morbifer G707</name>
    <dbReference type="NCBI Taxonomy" id="1088869"/>
    <lineage>
        <taxon>Bacteria</taxon>
        <taxon>Pseudomonadati</taxon>
        <taxon>Pseudomonadota</taxon>
        <taxon>Alphaproteobacteria</taxon>
        <taxon>Acetobacterales</taxon>
        <taxon>Acetobacteraceae</taxon>
        <taxon>Gluconobacter</taxon>
    </lineage>
</organism>
<comment type="caution">
    <text evidence="5">The sequence shown here is derived from an EMBL/GenBank/DDBJ whole genome shotgun (WGS) entry which is preliminary data.</text>
</comment>
<dbReference type="GO" id="GO:0005524">
    <property type="term" value="F:ATP binding"/>
    <property type="evidence" value="ECO:0007669"/>
    <property type="project" value="UniProtKB-KW"/>
</dbReference>
<evidence type="ECO:0000256" key="2">
    <source>
        <dbReference type="ARBA" id="ARBA00022741"/>
    </source>
</evidence>
<dbReference type="STRING" id="1088869.GMO_09310"/>
<dbReference type="SUPFAM" id="SSF52540">
    <property type="entry name" value="P-loop containing nucleoside triphosphate hydrolases"/>
    <property type="match status" value="1"/>
</dbReference>
<evidence type="ECO:0000256" key="3">
    <source>
        <dbReference type="ARBA" id="ARBA00022840"/>
    </source>
</evidence>
<evidence type="ECO:0000256" key="1">
    <source>
        <dbReference type="ARBA" id="ARBA00022448"/>
    </source>
</evidence>
<reference evidence="5 6" key="1">
    <citation type="submission" date="2011-10" db="EMBL/GenBank/DDBJ databases">
        <title>Genome sequence of Gluconobacter morbifer G707, isolated from Drosophila gut.</title>
        <authorList>
            <person name="Lee W.-J."/>
            <person name="Kim E.-K."/>
        </authorList>
    </citation>
    <scope>NUCLEOTIDE SEQUENCE [LARGE SCALE GENOMIC DNA]</scope>
    <source>
        <strain evidence="5 6">G707</strain>
    </source>
</reference>
<dbReference type="Proteomes" id="UP000004949">
    <property type="component" value="Unassembled WGS sequence"/>
</dbReference>
<evidence type="ECO:0000313" key="6">
    <source>
        <dbReference type="Proteomes" id="UP000004949"/>
    </source>
</evidence>
<evidence type="ECO:0000313" key="5">
    <source>
        <dbReference type="EMBL" id="EHH69623.1"/>
    </source>
</evidence>
<dbReference type="eggNOG" id="COG1118">
    <property type="taxonomic scope" value="Bacteria"/>
</dbReference>
<dbReference type="PATRIC" id="fig|1088869.3.peg.937"/>
<dbReference type="RefSeq" id="WP_008851080.1">
    <property type="nucleotide sequence ID" value="NZ_AGQV01000001.1"/>
</dbReference>
<evidence type="ECO:0000259" key="4">
    <source>
        <dbReference type="PROSITE" id="PS50893"/>
    </source>
</evidence>
<dbReference type="FunFam" id="3.40.50.300:FF:000425">
    <property type="entry name" value="Probable ABC transporter, ATP-binding subunit"/>
    <property type="match status" value="1"/>
</dbReference>
<feature type="domain" description="ABC transporter" evidence="4">
    <location>
        <begin position="3"/>
        <end position="239"/>
    </location>
</feature>
<accession>G6XHG5</accession>
<keyword evidence="3 5" id="KW-0067">ATP-binding</keyword>
<dbReference type="PROSITE" id="PS50893">
    <property type="entry name" value="ABC_TRANSPORTER_2"/>
    <property type="match status" value="1"/>
</dbReference>
<dbReference type="PANTHER" id="PTHR42781">
    <property type="entry name" value="SPERMIDINE/PUTRESCINE IMPORT ATP-BINDING PROTEIN POTA"/>
    <property type="match status" value="1"/>
</dbReference>